<dbReference type="GO" id="GO:0005634">
    <property type="term" value="C:nucleus"/>
    <property type="evidence" value="ECO:0007669"/>
    <property type="project" value="TreeGrafter"/>
</dbReference>
<dbReference type="Pfam" id="PF01612">
    <property type="entry name" value="DNA_pol_A_exo1"/>
    <property type="match status" value="2"/>
</dbReference>
<dbReference type="InterPro" id="IPR002562">
    <property type="entry name" value="3'-5'_exonuclease_dom"/>
</dbReference>
<dbReference type="GO" id="GO:0008408">
    <property type="term" value="F:3'-5' exonuclease activity"/>
    <property type="evidence" value="ECO:0007669"/>
    <property type="project" value="InterPro"/>
</dbReference>
<dbReference type="EMBL" id="VAHF01000003">
    <property type="protein sequence ID" value="TXG66124.1"/>
    <property type="molecule type" value="Genomic_DNA"/>
</dbReference>
<dbReference type="PANTHER" id="PTHR13620:SF102">
    <property type="entry name" value="PROTEIN RISC-INTERACTING CLEARING 3'-5' EXORIBONUCLEASE 2"/>
    <property type="match status" value="1"/>
</dbReference>
<accession>A0A5C7IAB2</accession>
<dbReference type="GO" id="GO:0003676">
    <property type="term" value="F:nucleic acid binding"/>
    <property type="evidence" value="ECO:0007669"/>
    <property type="project" value="InterPro"/>
</dbReference>
<comment type="caution">
    <text evidence="4">The sequence shown here is derived from an EMBL/GenBank/DDBJ whole genome shotgun (WGS) entry which is preliminary data.</text>
</comment>
<reference evidence="5" key="1">
    <citation type="journal article" date="2019" name="Gigascience">
        <title>De novo genome assembly of the endangered Acer yangbiense, a plant species with extremely small populations endemic to Yunnan Province, China.</title>
        <authorList>
            <person name="Yang J."/>
            <person name="Wariss H.M."/>
            <person name="Tao L."/>
            <person name="Zhang R."/>
            <person name="Yun Q."/>
            <person name="Hollingsworth P."/>
            <person name="Dao Z."/>
            <person name="Luo G."/>
            <person name="Guo H."/>
            <person name="Ma Y."/>
            <person name="Sun W."/>
        </authorList>
    </citation>
    <scope>NUCLEOTIDE SEQUENCE [LARGE SCALE GENOMIC DNA]</scope>
    <source>
        <strain evidence="5">cv. Malutang</strain>
    </source>
</reference>
<evidence type="ECO:0000259" key="3">
    <source>
        <dbReference type="Pfam" id="PF01612"/>
    </source>
</evidence>
<dbReference type="InterPro" id="IPR012337">
    <property type="entry name" value="RNaseH-like_sf"/>
</dbReference>
<evidence type="ECO:0000256" key="1">
    <source>
        <dbReference type="ARBA" id="ARBA00022722"/>
    </source>
</evidence>
<dbReference type="InterPro" id="IPR036397">
    <property type="entry name" value="RNaseH_sf"/>
</dbReference>
<dbReference type="GO" id="GO:0005737">
    <property type="term" value="C:cytoplasm"/>
    <property type="evidence" value="ECO:0007669"/>
    <property type="project" value="TreeGrafter"/>
</dbReference>
<evidence type="ECO:0000313" key="4">
    <source>
        <dbReference type="EMBL" id="TXG66124.1"/>
    </source>
</evidence>
<dbReference type="SUPFAM" id="SSF53098">
    <property type="entry name" value="Ribonuclease H-like"/>
    <property type="match status" value="2"/>
</dbReference>
<name>A0A5C7IAB2_9ROSI</name>
<evidence type="ECO:0000256" key="2">
    <source>
        <dbReference type="ARBA" id="ARBA00022801"/>
    </source>
</evidence>
<organism evidence="4 5">
    <name type="scientific">Acer yangbiense</name>
    <dbReference type="NCBI Taxonomy" id="1000413"/>
    <lineage>
        <taxon>Eukaryota</taxon>
        <taxon>Viridiplantae</taxon>
        <taxon>Streptophyta</taxon>
        <taxon>Embryophyta</taxon>
        <taxon>Tracheophyta</taxon>
        <taxon>Spermatophyta</taxon>
        <taxon>Magnoliopsida</taxon>
        <taxon>eudicotyledons</taxon>
        <taxon>Gunneridae</taxon>
        <taxon>Pentapetalae</taxon>
        <taxon>rosids</taxon>
        <taxon>malvids</taxon>
        <taxon>Sapindales</taxon>
        <taxon>Sapindaceae</taxon>
        <taxon>Hippocastanoideae</taxon>
        <taxon>Acereae</taxon>
        <taxon>Acer</taxon>
    </lineage>
</organism>
<protein>
    <recommendedName>
        <fullName evidence="3">3'-5' exonuclease domain-containing protein</fullName>
    </recommendedName>
</protein>
<keyword evidence="2" id="KW-0378">Hydrolase</keyword>
<keyword evidence="1" id="KW-0540">Nuclease</keyword>
<dbReference type="Gene3D" id="3.30.420.10">
    <property type="entry name" value="Ribonuclease H-like superfamily/Ribonuclease H"/>
    <property type="match status" value="2"/>
</dbReference>
<feature type="domain" description="3'-5' exonuclease" evidence="3">
    <location>
        <begin position="35"/>
        <end position="198"/>
    </location>
</feature>
<dbReference type="PANTHER" id="PTHR13620">
    <property type="entry name" value="3-5 EXONUCLEASE"/>
    <property type="match status" value="1"/>
</dbReference>
<keyword evidence="5" id="KW-1185">Reference proteome</keyword>
<dbReference type="Proteomes" id="UP000323000">
    <property type="component" value="Chromosome 3"/>
</dbReference>
<evidence type="ECO:0000313" key="5">
    <source>
        <dbReference type="Proteomes" id="UP000323000"/>
    </source>
</evidence>
<dbReference type="GO" id="GO:0006139">
    <property type="term" value="P:nucleobase-containing compound metabolic process"/>
    <property type="evidence" value="ECO:0007669"/>
    <property type="project" value="InterPro"/>
</dbReference>
<feature type="domain" description="3'-5' exonuclease" evidence="3">
    <location>
        <begin position="218"/>
        <end position="311"/>
    </location>
</feature>
<gene>
    <name evidence="4" type="ORF">EZV62_007399</name>
</gene>
<dbReference type="AlphaFoldDB" id="A0A5C7IAB2"/>
<proteinExistence type="predicted"/>
<dbReference type="OrthoDB" id="1639795at2759"/>
<dbReference type="InterPro" id="IPR051132">
    <property type="entry name" value="3-5_Exonuclease_domain"/>
</dbReference>
<sequence length="312" mass="35035">MASYEVLMEDGESIYTVLVNDYDSTTVNYSNLFLQEGEGDTIIGFDTEWSYMHYEKETKVVLLKFCNRASCLVVKINDNYTLVNKNLGRFFCNKAFVFAGVHMQKDLEKLRKQLGFEVPNFVDLSQLASKVFNRPLLSACGVRELANEVLLDQEIKPGVFNALAESDLRGENFSRDLIKAATADAYAAYKIAKTLLKVMPITHEIKMEDGTMVKTEAYEASDVVIGLDMEWSLSPQENFALLKLCSGVGCALIQLNLQDTKSPSYLNKLLANEDVIFAGFHLKEQIKLLRKTYGFKIKNAVDLSVMAASVLH</sequence>